<accession>A0A645CRF4</accession>
<dbReference type="GO" id="GO:0004425">
    <property type="term" value="F:indole-3-glycerol-phosphate synthase activity"/>
    <property type="evidence" value="ECO:0007669"/>
    <property type="project" value="UniProtKB-EC"/>
</dbReference>
<dbReference type="AlphaFoldDB" id="A0A645CRF4"/>
<dbReference type="PROSITE" id="PS00614">
    <property type="entry name" value="IGPS"/>
    <property type="match status" value="1"/>
</dbReference>
<dbReference type="Pfam" id="PF00218">
    <property type="entry name" value="IGPS"/>
    <property type="match status" value="1"/>
</dbReference>
<sequence length="264" mass="28436">MNKPDILTEIAAVTRRDLEKQKRLLPPETLASLCAAHHRAIRDFCGALKRPDRRSGTPKVIAELKKASPSSGVIRADFRPLELAPALEQAGAGALSVLTEPHYFQGAPATLSGVAKLVKIPLLRKDFIIDAYQIGQAWLWGADAVLLIAALLDQNELRALSRVAADHGLAVLGEAHTEAELERLLAVDEIRAVGVNCRDLRTFRTDWDGAARLLDLIPADKTAVAESGIAAAADLRRLPADAFLIGTTLMKADDPAAKLKELLS</sequence>
<dbReference type="InterPro" id="IPR013785">
    <property type="entry name" value="Aldolase_TIM"/>
</dbReference>
<name>A0A645CRF4_9ZZZZ</name>
<evidence type="ECO:0000256" key="6">
    <source>
        <dbReference type="ARBA" id="ARBA00022822"/>
    </source>
</evidence>
<evidence type="ECO:0000256" key="4">
    <source>
        <dbReference type="ARBA" id="ARBA00022605"/>
    </source>
</evidence>
<evidence type="ECO:0000256" key="1">
    <source>
        <dbReference type="ARBA" id="ARBA00001633"/>
    </source>
</evidence>
<gene>
    <name evidence="10" type="primary">trpC_22</name>
    <name evidence="10" type="ORF">SDC9_126335</name>
</gene>
<evidence type="ECO:0000256" key="3">
    <source>
        <dbReference type="ARBA" id="ARBA00012362"/>
    </source>
</evidence>
<comment type="catalytic activity">
    <reaction evidence="1">
        <text>1-(2-carboxyphenylamino)-1-deoxy-D-ribulose 5-phosphate + H(+) = (1S,2R)-1-C-(indol-3-yl)glycerol 3-phosphate + CO2 + H2O</text>
        <dbReference type="Rhea" id="RHEA:23476"/>
        <dbReference type="ChEBI" id="CHEBI:15377"/>
        <dbReference type="ChEBI" id="CHEBI:15378"/>
        <dbReference type="ChEBI" id="CHEBI:16526"/>
        <dbReference type="ChEBI" id="CHEBI:58613"/>
        <dbReference type="ChEBI" id="CHEBI:58866"/>
        <dbReference type="EC" id="4.1.1.48"/>
    </reaction>
</comment>
<comment type="pathway">
    <text evidence="2">Amino-acid biosynthesis; L-tryptophan biosynthesis; L-tryptophan from chorismate: step 4/5.</text>
</comment>
<evidence type="ECO:0000256" key="8">
    <source>
        <dbReference type="ARBA" id="ARBA00023239"/>
    </source>
</evidence>
<dbReference type="InterPro" id="IPR011060">
    <property type="entry name" value="RibuloseP-bd_barrel"/>
</dbReference>
<evidence type="ECO:0000259" key="9">
    <source>
        <dbReference type="Pfam" id="PF00218"/>
    </source>
</evidence>
<organism evidence="10">
    <name type="scientific">bioreactor metagenome</name>
    <dbReference type="NCBI Taxonomy" id="1076179"/>
    <lineage>
        <taxon>unclassified sequences</taxon>
        <taxon>metagenomes</taxon>
        <taxon>ecological metagenomes</taxon>
    </lineage>
</organism>
<reference evidence="10" key="1">
    <citation type="submission" date="2019-08" db="EMBL/GenBank/DDBJ databases">
        <authorList>
            <person name="Kucharzyk K."/>
            <person name="Murdoch R.W."/>
            <person name="Higgins S."/>
            <person name="Loffler F."/>
        </authorList>
    </citation>
    <scope>NUCLEOTIDE SEQUENCE</scope>
</reference>
<dbReference type="GO" id="GO:0004640">
    <property type="term" value="F:phosphoribosylanthranilate isomerase activity"/>
    <property type="evidence" value="ECO:0007669"/>
    <property type="project" value="TreeGrafter"/>
</dbReference>
<dbReference type="CDD" id="cd00331">
    <property type="entry name" value="IGPS"/>
    <property type="match status" value="1"/>
</dbReference>
<dbReference type="InterPro" id="IPR045186">
    <property type="entry name" value="Indole-3-glycerol_P_synth"/>
</dbReference>
<dbReference type="GO" id="GO:0000162">
    <property type="term" value="P:L-tryptophan biosynthetic process"/>
    <property type="evidence" value="ECO:0007669"/>
    <property type="project" value="UniProtKB-UniPathway"/>
</dbReference>
<keyword evidence="5" id="KW-0210">Decarboxylase</keyword>
<dbReference type="PANTHER" id="PTHR22854">
    <property type="entry name" value="TRYPTOPHAN BIOSYNTHESIS PROTEIN"/>
    <property type="match status" value="1"/>
</dbReference>
<dbReference type="SUPFAM" id="SSF51366">
    <property type="entry name" value="Ribulose-phoshate binding barrel"/>
    <property type="match status" value="1"/>
</dbReference>
<keyword evidence="7" id="KW-0057">Aromatic amino acid biosynthesis</keyword>
<evidence type="ECO:0000256" key="5">
    <source>
        <dbReference type="ARBA" id="ARBA00022793"/>
    </source>
</evidence>
<feature type="domain" description="Indole-3-glycerol phosphate synthase" evidence="9">
    <location>
        <begin position="8"/>
        <end position="262"/>
    </location>
</feature>
<proteinExistence type="predicted"/>
<protein>
    <recommendedName>
        <fullName evidence="3">indole-3-glycerol-phosphate synthase</fullName>
        <ecNumber evidence="3">4.1.1.48</ecNumber>
    </recommendedName>
</protein>
<evidence type="ECO:0000256" key="2">
    <source>
        <dbReference type="ARBA" id="ARBA00004696"/>
    </source>
</evidence>
<keyword evidence="4" id="KW-0028">Amino-acid biosynthesis</keyword>
<dbReference type="PANTHER" id="PTHR22854:SF2">
    <property type="entry name" value="INDOLE-3-GLYCEROL-PHOSPHATE SYNTHASE"/>
    <property type="match status" value="1"/>
</dbReference>
<keyword evidence="6" id="KW-0822">Tryptophan biosynthesis</keyword>
<dbReference type="EC" id="4.1.1.48" evidence="3"/>
<comment type="caution">
    <text evidence="10">The sequence shown here is derived from an EMBL/GenBank/DDBJ whole genome shotgun (WGS) entry which is preliminary data.</text>
</comment>
<dbReference type="UniPathway" id="UPA00035">
    <property type="reaction ID" value="UER00043"/>
</dbReference>
<keyword evidence="8 10" id="KW-0456">Lyase</keyword>
<evidence type="ECO:0000313" key="10">
    <source>
        <dbReference type="EMBL" id="MPM79302.1"/>
    </source>
</evidence>
<dbReference type="Gene3D" id="3.20.20.70">
    <property type="entry name" value="Aldolase class I"/>
    <property type="match status" value="1"/>
</dbReference>
<evidence type="ECO:0000256" key="7">
    <source>
        <dbReference type="ARBA" id="ARBA00023141"/>
    </source>
</evidence>
<dbReference type="EMBL" id="VSSQ01029249">
    <property type="protein sequence ID" value="MPM79302.1"/>
    <property type="molecule type" value="Genomic_DNA"/>
</dbReference>
<dbReference type="InterPro" id="IPR001468">
    <property type="entry name" value="Indole-3-GlycerolPSynthase_CS"/>
</dbReference>
<dbReference type="InterPro" id="IPR013798">
    <property type="entry name" value="Indole-3-glycerol_P_synth_dom"/>
</dbReference>